<feature type="transmembrane region" description="Helical" evidence="1">
    <location>
        <begin position="194"/>
        <end position="214"/>
    </location>
</feature>
<dbReference type="Proteomes" id="UP000535020">
    <property type="component" value="Unassembled WGS sequence"/>
</dbReference>
<feature type="transmembrane region" description="Helical" evidence="1">
    <location>
        <begin position="220"/>
        <end position="239"/>
    </location>
</feature>
<gene>
    <name evidence="4" type="ORF">HZF10_13410</name>
</gene>
<feature type="transmembrane region" description="Helical" evidence="1">
    <location>
        <begin position="55"/>
        <end position="75"/>
    </location>
</feature>
<dbReference type="NCBIfam" id="NF033610">
    <property type="entry name" value="SLATT_3"/>
    <property type="match status" value="1"/>
</dbReference>
<dbReference type="InterPro" id="IPR040884">
    <property type="entry name" value="SLATT_1"/>
</dbReference>
<dbReference type="Pfam" id="PF18184">
    <property type="entry name" value="SLATT_3"/>
    <property type="match status" value="1"/>
</dbReference>
<evidence type="ECO:0000259" key="2">
    <source>
        <dbReference type="Pfam" id="PF18181"/>
    </source>
</evidence>
<keyword evidence="1" id="KW-0812">Transmembrane</keyword>
<keyword evidence="1" id="KW-0472">Membrane</keyword>
<protein>
    <submittedName>
        <fullName evidence="4">DUF4231 domain-containing protein</fullName>
    </submittedName>
</protein>
<dbReference type="AlphaFoldDB" id="A0A7Y8Y3M1"/>
<proteinExistence type="predicted"/>
<evidence type="ECO:0000259" key="3">
    <source>
        <dbReference type="Pfam" id="PF18184"/>
    </source>
</evidence>
<feature type="domain" description="SMODS and SLOG-associating 2TM effector" evidence="3">
    <location>
        <begin position="9"/>
        <end position="165"/>
    </location>
</feature>
<keyword evidence="5" id="KW-1185">Reference proteome</keyword>
<sequence length="296" mass="34280">MTMKLTDFPGLYQAADKSSLESQSAYKKIIGYDLTTMVVAAGLSIYNFQDTNPKLIIYIISGLFLLTGLILTILIRTKKYEDIWYQGRALAESAKTLTWRYITCSENFEANIPEETASKIFIERLKELNTEFKELAETLDARLLSQDIITSQMNKIRRLNFLERKQFYIENRIGDQQKWYADKAEFNKTRYQRWFLLIIICQAISLISVAYLIKFPASDWNFVGFFTTIAASAISWLQLKQHQELKQAYTTAAHELTFILASAGRVNNDDDLAVFVLDSENAISREHTLWRAQRRT</sequence>
<reference evidence="4 5" key="1">
    <citation type="submission" date="2020-07" db="EMBL/GenBank/DDBJ databases">
        <authorList>
            <person name="Sun Q."/>
        </authorList>
    </citation>
    <scope>NUCLEOTIDE SEQUENCE [LARGE SCALE GENOMIC DNA]</scope>
    <source>
        <strain evidence="4 5">MAH-1</strain>
    </source>
</reference>
<dbReference type="Pfam" id="PF18181">
    <property type="entry name" value="SLATT_1"/>
    <property type="match status" value="1"/>
</dbReference>
<accession>A0A7Y8Y3M1</accession>
<feature type="transmembrane region" description="Helical" evidence="1">
    <location>
        <begin position="29"/>
        <end position="49"/>
    </location>
</feature>
<comment type="caution">
    <text evidence="4">The sequence shown here is derived from an EMBL/GenBank/DDBJ whole genome shotgun (WGS) entry which is preliminary data.</text>
</comment>
<feature type="domain" description="SMODS and SLOG-associating 2TM effector" evidence="2">
    <location>
        <begin position="168"/>
        <end position="290"/>
    </location>
</feature>
<dbReference type="InterPro" id="IPR041116">
    <property type="entry name" value="SLATT_3"/>
</dbReference>
<evidence type="ECO:0000313" key="4">
    <source>
        <dbReference type="EMBL" id="NYA71921.1"/>
    </source>
</evidence>
<dbReference type="NCBIfam" id="NF033634">
    <property type="entry name" value="SLATT_1"/>
    <property type="match status" value="1"/>
</dbReference>
<dbReference type="EMBL" id="JACBJI010000006">
    <property type="protein sequence ID" value="NYA71921.1"/>
    <property type="molecule type" value="Genomic_DNA"/>
</dbReference>
<organism evidence="4 5">
    <name type="scientific">Flavobacterium agri</name>
    <dbReference type="NCBI Taxonomy" id="2743471"/>
    <lineage>
        <taxon>Bacteria</taxon>
        <taxon>Pseudomonadati</taxon>
        <taxon>Bacteroidota</taxon>
        <taxon>Flavobacteriia</taxon>
        <taxon>Flavobacteriales</taxon>
        <taxon>Flavobacteriaceae</taxon>
        <taxon>Flavobacterium</taxon>
    </lineage>
</organism>
<keyword evidence="1" id="KW-1133">Transmembrane helix</keyword>
<evidence type="ECO:0000313" key="5">
    <source>
        <dbReference type="Proteomes" id="UP000535020"/>
    </source>
</evidence>
<name>A0A7Y8Y3M1_9FLAO</name>
<evidence type="ECO:0000256" key="1">
    <source>
        <dbReference type="SAM" id="Phobius"/>
    </source>
</evidence>